<dbReference type="SUPFAM" id="SSF53850">
    <property type="entry name" value="Periplasmic binding protein-like II"/>
    <property type="match status" value="1"/>
</dbReference>
<gene>
    <name evidence="3" type="ORF">DS745_23650</name>
</gene>
<dbReference type="InterPro" id="IPR024370">
    <property type="entry name" value="PBP_domain"/>
</dbReference>
<accession>A0A4Q0VNU2</accession>
<keyword evidence="1" id="KW-0732">Signal</keyword>
<proteinExistence type="predicted"/>
<sequence>MKSNSKLILSLFALLMFVMVACSNNAEPAKETEVANEVTETTETEAPQTEAQEMILATTTSTQDSGLLDVLIPLFEEKHNIKVKTIAVGTGQALAMGEKGEADALLTHAPASELKLVESQDVVKRKRVMYNDFVIVGPEVDPAGIKGADAKTAFANIFNSGATFVSRGDDSGTHKMELNLWAAAELNPTGLDWYLETGQGMGNTLQLSAEKDGYVLTDRATYLAHAKNFEHMVILVEGDDVLLNIYHVMQVNDEKHSLVNGEAGNLFVEFMVSAEVQEIIKDFGVEQYGQPLFFQYTE</sequence>
<protein>
    <submittedName>
        <fullName evidence="3">Tungsten ABC transporter substrate-binding protein</fullName>
    </submittedName>
</protein>
<evidence type="ECO:0000313" key="3">
    <source>
        <dbReference type="EMBL" id="RXI96696.1"/>
    </source>
</evidence>
<dbReference type="Proteomes" id="UP000290649">
    <property type="component" value="Unassembled WGS sequence"/>
</dbReference>
<keyword evidence="4" id="KW-1185">Reference proteome</keyword>
<feature type="signal peptide" evidence="1">
    <location>
        <begin position="1"/>
        <end position="26"/>
    </location>
</feature>
<dbReference type="PANTHER" id="PTHR37945:SF1">
    <property type="entry name" value="EXTRACELLULAR TUNGSTATE BINDING PROTEIN"/>
    <property type="match status" value="1"/>
</dbReference>
<dbReference type="InterPro" id="IPR052738">
    <property type="entry name" value="ABC-Tungstate_binding"/>
</dbReference>
<dbReference type="AlphaFoldDB" id="A0A4Q0VNU2"/>
<dbReference type="PANTHER" id="PTHR37945">
    <property type="entry name" value="EXTRACELLULAR TUNGSTATE BINDING PROTEIN"/>
    <property type="match status" value="1"/>
</dbReference>
<evidence type="ECO:0000313" key="4">
    <source>
        <dbReference type="Proteomes" id="UP000290649"/>
    </source>
</evidence>
<reference evidence="3 4" key="1">
    <citation type="journal article" date="2019" name="Int. J. Syst. Evol. Microbiol.">
        <title>Anaerobacillus alkaliphilus sp. nov., a novel alkaliphilic and moderately halophilic bacterium.</title>
        <authorList>
            <person name="Borsodi A.K."/>
            <person name="Aszalos J.M."/>
            <person name="Bihari P."/>
            <person name="Nagy I."/>
            <person name="Schumann P."/>
            <person name="Sproer C."/>
            <person name="Kovacs A.L."/>
            <person name="Boka K."/>
            <person name="Dobosy P."/>
            <person name="Ovari M."/>
            <person name="Szili-Kovacs T."/>
            <person name="Toth E."/>
        </authorList>
    </citation>
    <scope>NUCLEOTIDE SEQUENCE [LARGE SCALE GENOMIC DNA]</scope>
    <source>
        <strain evidence="3 4">B16-10</strain>
    </source>
</reference>
<organism evidence="3 4">
    <name type="scientific">Anaerobacillus alkaliphilus</name>
    <dbReference type="NCBI Taxonomy" id="1548597"/>
    <lineage>
        <taxon>Bacteria</taxon>
        <taxon>Bacillati</taxon>
        <taxon>Bacillota</taxon>
        <taxon>Bacilli</taxon>
        <taxon>Bacillales</taxon>
        <taxon>Bacillaceae</taxon>
        <taxon>Anaerobacillus</taxon>
    </lineage>
</organism>
<feature type="chain" id="PRO_5038414328" evidence="1">
    <location>
        <begin position="27"/>
        <end position="298"/>
    </location>
</feature>
<dbReference type="PROSITE" id="PS51257">
    <property type="entry name" value="PROKAR_LIPOPROTEIN"/>
    <property type="match status" value="1"/>
</dbReference>
<dbReference type="Gene3D" id="3.40.190.10">
    <property type="entry name" value="Periplasmic binding protein-like II"/>
    <property type="match status" value="2"/>
</dbReference>
<dbReference type="OrthoDB" id="186379at2"/>
<dbReference type="EMBL" id="QOUX01000047">
    <property type="protein sequence ID" value="RXI96696.1"/>
    <property type="molecule type" value="Genomic_DNA"/>
</dbReference>
<dbReference type="RefSeq" id="WP_129080664.1">
    <property type="nucleotide sequence ID" value="NZ_QOUX01000047.1"/>
</dbReference>
<feature type="domain" description="PBP" evidence="2">
    <location>
        <begin position="47"/>
        <end position="275"/>
    </location>
</feature>
<dbReference type="Pfam" id="PF12849">
    <property type="entry name" value="PBP_like_2"/>
    <property type="match status" value="1"/>
</dbReference>
<name>A0A4Q0VNU2_9BACI</name>
<evidence type="ECO:0000259" key="2">
    <source>
        <dbReference type="Pfam" id="PF12849"/>
    </source>
</evidence>
<evidence type="ECO:0000256" key="1">
    <source>
        <dbReference type="SAM" id="SignalP"/>
    </source>
</evidence>
<comment type="caution">
    <text evidence="3">The sequence shown here is derived from an EMBL/GenBank/DDBJ whole genome shotgun (WGS) entry which is preliminary data.</text>
</comment>